<dbReference type="PROSITE" id="PS51084">
    <property type="entry name" value="HIT_2"/>
    <property type="match status" value="1"/>
</dbReference>
<evidence type="ECO:0000259" key="4">
    <source>
        <dbReference type="PROSITE" id="PS51084"/>
    </source>
</evidence>
<gene>
    <name evidence="5" type="ordered locus">ANT_07310</name>
</gene>
<evidence type="ECO:0000313" key="6">
    <source>
        <dbReference type="Proteomes" id="UP000008922"/>
    </source>
</evidence>
<sequence>MNFVYQSPQNPNSHLTVKERNQASFPVRFLLQTNLIYGRVLDFGCGLGTDVEYLRNQGFEVTGYDPYYFPEIPQGKFDTILCLYVLNVLLPEEQAHVLMAISELLQPDGRAYFAVRRDIQKNGFRFHVKRGVNVYQCNVRLPYRSILLTKNAEIYEYRHYNRLPHSNPHNCPFCAPEEERELLTESASAYAILDKFPVSPGHALIIPKQHLASYFDLSFHTKTALWLMTDRVKELVSEKYHPDGFNIGINIGTSAGQTIPHVHVHLIPRYAGDVENPRGGVRGVIPEKKDYL</sequence>
<evidence type="ECO:0000256" key="3">
    <source>
        <dbReference type="PROSITE-ProRule" id="PRU00464"/>
    </source>
</evidence>
<evidence type="ECO:0000256" key="1">
    <source>
        <dbReference type="PIRSR" id="PIRSR601310-1"/>
    </source>
</evidence>
<dbReference type="OrthoDB" id="155788at2"/>
<reference evidence="5 6" key="1">
    <citation type="submission" date="2010-12" db="EMBL/GenBank/DDBJ databases">
        <title>Whole genome sequence of Anaerolinea thermophila UNI-1.</title>
        <authorList>
            <person name="Narita-Yamada S."/>
            <person name="Kishi E."/>
            <person name="Watanabe Y."/>
            <person name="Takasaki K."/>
            <person name="Ankai A."/>
            <person name="Oguchi A."/>
            <person name="Fukui S."/>
            <person name="Takahashi M."/>
            <person name="Yashiro I."/>
            <person name="Hosoyama A."/>
            <person name="Sekiguchi Y."/>
            <person name="Hanada S."/>
            <person name="Fujita N."/>
        </authorList>
    </citation>
    <scope>NUCLEOTIDE SEQUENCE [LARGE SCALE GENOMIC DNA]</scope>
    <source>
        <strain evidence="6">DSM 14523 / JCM 11388 / NBRC 100420 / UNI-1</strain>
    </source>
</reference>
<dbReference type="InterPro" id="IPR029063">
    <property type="entry name" value="SAM-dependent_MTases_sf"/>
</dbReference>
<dbReference type="RefSeq" id="WP_013559158.1">
    <property type="nucleotide sequence ID" value="NC_014960.1"/>
</dbReference>
<dbReference type="SUPFAM" id="SSF53335">
    <property type="entry name" value="S-adenosyl-L-methionine-dependent methyltransferases"/>
    <property type="match status" value="1"/>
</dbReference>
<dbReference type="InterPro" id="IPR036265">
    <property type="entry name" value="HIT-like_sf"/>
</dbReference>
<dbReference type="AlphaFoldDB" id="E8N2F9"/>
<dbReference type="InterPro" id="IPR011146">
    <property type="entry name" value="HIT-like"/>
</dbReference>
<dbReference type="PROSITE" id="PS00892">
    <property type="entry name" value="HIT_1"/>
    <property type="match status" value="1"/>
</dbReference>
<dbReference type="CDD" id="cd02440">
    <property type="entry name" value="AdoMet_MTases"/>
    <property type="match status" value="1"/>
</dbReference>
<dbReference type="Proteomes" id="UP000008922">
    <property type="component" value="Chromosome"/>
</dbReference>
<dbReference type="GO" id="GO:0003824">
    <property type="term" value="F:catalytic activity"/>
    <property type="evidence" value="ECO:0007669"/>
    <property type="project" value="InterPro"/>
</dbReference>
<dbReference type="PANTHER" id="PTHR42997:SF1">
    <property type="entry name" value="AP-4-A PHOSPHORYLASE"/>
    <property type="match status" value="1"/>
</dbReference>
<evidence type="ECO:0000313" key="5">
    <source>
        <dbReference type="EMBL" id="BAJ62765.1"/>
    </source>
</evidence>
<feature type="domain" description="HIT" evidence="4">
    <location>
        <begin position="169"/>
        <end position="276"/>
    </location>
</feature>
<dbReference type="eggNOG" id="COG0500">
    <property type="taxonomic scope" value="Bacteria"/>
</dbReference>
<feature type="short sequence motif" description="Histidine triad motif" evidence="2 3">
    <location>
        <begin position="261"/>
        <end position="265"/>
    </location>
</feature>
<dbReference type="Gene3D" id="3.30.428.10">
    <property type="entry name" value="HIT-like"/>
    <property type="match status" value="1"/>
</dbReference>
<evidence type="ECO:0000256" key="2">
    <source>
        <dbReference type="PIRSR" id="PIRSR601310-3"/>
    </source>
</evidence>
<dbReference type="EMBL" id="AP012029">
    <property type="protein sequence ID" value="BAJ62765.1"/>
    <property type="molecule type" value="Genomic_DNA"/>
</dbReference>
<dbReference type="Pfam" id="PF13489">
    <property type="entry name" value="Methyltransf_23"/>
    <property type="match status" value="1"/>
</dbReference>
<dbReference type="InterPro" id="IPR001310">
    <property type="entry name" value="Histidine_triad_HIT"/>
</dbReference>
<feature type="active site" description="Tele-AMP-histidine intermediate" evidence="1">
    <location>
        <position position="263"/>
    </location>
</feature>
<dbReference type="SUPFAM" id="SSF54197">
    <property type="entry name" value="HIT-like"/>
    <property type="match status" value="1"/>
</dbReference>
<protein>
    <submittedName>
        <fullName evidence="5">HIT family protein</fullName>
    </submittedName>
</protein>
<dbReference type="InterPro" id="IPR019808">
    <property type="entry name" value="Histidine_triad_CS"/>
</dbReference>
<name>E8N2F9_ANATU</name>
<dbReference type="InParanoid" id="E8N2F9"/>
<dbReference type="Gene3D" id="3.40.50.150">
    <property type="entry name" value="Vaccinia Virus protein VP39"/>
    <property type="match status" value="2"/>
</dbReference>
<organism evidence="5 6">
    <name type="scientific">Anaerolinea thermophila (strain DSM 14523 / JCM 11388 / NBRC 100420 / UNI-1)</name>
    <dbReference type="NCBI Taxonomy" id="926569"/>
    <lineage>
        <taxon>Bacteria</taxon>
        <taxon>Bacillati</taxon>
        <taxon>Chloroflexota</taxon>
        <taxon>Anaerolineae</taxon>
        <taxon>Anaerolineales</taxon>
        <taxon>Anaerolineaceae</taxon>
        <taxon>Anaerolinea</taxon>
    </lineage>
</organism>
<dbReference type="eggNOG" id="COG0537">
    <property type="taxonomic scope" value="Bacteria"/>
</dbReference>
<accession>E8N2F9</accession>
<dbReference type="PRINTS" id="PR00332">
    <property type="entry name" value="HISTRIAD"/>
</dbReference>
<dbReference type="HOGENOM" id="CLU_1045385_0_0_0"/>
<dbReference type="PANTHER" id="PTHR42997">
    <property type="entry name" value="HIT FAMILY HYDROLASE"/>
    <property type="match status" value="1"/>
</dbReference>
<dbReference type="STRING" id="926569.ANT_07310"/>
<dbReference type="KEGG" id="atm:ANT_07310"/>
<dbReference type="InterPro" id="IPR052908">
    <property type="entry name" value="AP-4-A_phosphorylase"/>
</dbReference>
<keyword evidence="6" id="KW-1185">Reference proteome</keyword>
<dbReference type="Pfam" id="PF01230">
    <property type="entry name" value="HIT"/>
    <property type="match status" value="1"/>
</dbReference>
<proteinExistence type="predicted"/>